<feature type="transmembrane region" description="Helical" evidence="1">
    <location>
        <begin position="132"/>
        <end position="154"/>
    </location>
</feature>
<name>A0A5J6VJ26_9VIRU</name>
<keyword evidence="1" id="KW-1133">Transmembrane helix</keyword>
<feature type="transmembrane region" description="Helical" evidence="1">
    <location>
        <begin position="52"/>
        <end position="74"/>
    </location>
</feature>
<keyword evidence="1" id="KW-0472">Membrane</keyword>
<keyword evidence="1" id="KW-0812">Transmembrane</keyword>
<reference evidence="2" key="1">
    <citation type="journal article" date="2019" name="Philos. Trans. R. Soc. Lond., B, Biol. Sci.">
        <title>Targeted metagenomic recovery of four divergent viruses reveals shared and distinctive characteristics of giant viruses of marine eukaryotes.</title>
        <authorList>
            <person name="Needham D.M."/>
            <person name="Poirier C."/>
            <person name="Hehenberger E."/>
            <person name="Jimenez V."/>
            <person name="Swalwell J.E."/>
            <person name="Santoro A.E."/>
            <person name="Worden A.Z."/>
        </authorList>
    </citation>
    <scope>NUCLEOTIDE SEQUENCE</scope>
    <source>
        <strain evidence="2">OPacV-662</strain>
    </source>
</reference>
<dbReference type="EMBL" id="MN448271">
    <property type="protein sequence ID" value="QFG73789.1"/>
    <property type="molecule type" value="Genomic_DNA"/>
</dbReference>
<protein>
    <submittedName>
        <fullName evidence="2">Uncharacterized protein</fullName>
    </submittedName>
</protein>
<proteinExistence type="predicted"/>
<sequence length="197" mass="23392">MELVKELFYKMFLEKKTFNYTDIIYVIVLLLLIWCLQWITTFDCTCAKTYHYYYIKGFIILSIIMFCIIWGGFIMGYGLYIFKNDIFISILIIQFITGIIYVILFDTWINTSVITCGCNVNEGYASMIIYKWIWMLLFLIALAMMITLFVIKIISSSEIFKQEMSKLFKTKVNKFINTLESNEMLKTKINDFFKSLI</sequence>
<feature type="transmembrane region" description="Helical" evidence="1">
    <location>
        <begin position="20"/>
        <end position="40"/>
    </location>
</feature>
<evidence type="ECO:0000256" key="1">
    <source>
        <dbReference type="SAM" id="Phobius"/>
    </source>
</evidence>
<evidence type="ECO:0000313" key="2">
    <source>
        <dbReference type="EMBL" id="QFG73789.1"/>
    </source>
</evidence>
<feature type="transmembrane region" description="Helical" evidence="1">
    <location>
        <begin position="86"/>
        <end position="104"/>
    </location>
</feature>
<organism evidence="2">
    <name type="scientific">Megaviridae environmental sample</name>
    <dbReference type="NCBI Taxonomy" id="1737588"/>
    <lineage>
        <taxon>Viruses</taxon>
        <taxon>Varidnaviria</taxon>
        <taxon>Bamfordvirae</taxon>
        <taxon>Nucleocytoviricota</taxon>
        <taxon>Megaviricetes</taxon>
        <taxon>Imitervirales</taxon>
        <taxon>Mimiviridae</taxon>
        <taxon>environmental samples</taxon>
    </lineage>
</organism>
<accession>A0A5J6VJ26</accession>